<dbReference type="InterPro" id="IPR046953">
    <property type="entry name" value="Spore_GerAC-like_C"/>
</dbReference>
<feature type="domain" description="Spore germination protein N-terminal" evidence="9">
    <location>
        <begin position="23"/>
        <end position="190"/>
    </location>
</feature>
<dbReference type="PANTHER" id="PTHR35789">
    <property type="entry name" value="SPORE GERMINATION PROTEIN B3"/>
    <property type="match status" value="1"/>
</dbReference>
<reference evidence="10 11" key="1">
    <citation type="submission" date="2016-11" db="EMBL/GenBank/DDBJ databases">
        <authorList>
            <person name="Jaros S."/>
            <person name="Januszkiewicz K."/>
            <person name="Wedrychowicz H."/>
        </authorList>
    </citation>
    <scope>NUCLEOTIDE SEQUENCE [LARGE SCALE GENOMIC DNA]</scope>
    <source>
        <strain evidence="10 11">DSM 19022</strain>
    </source>
</reference>
<evidence type="ECO:0000256" key="2">
    <source>
        <dbReference type="ARBA" id="ARBA00007886"/>
    </source>
</evidence>
<name>A0A1M6DU06_9FIRM</name>
<keyword evidence="4" id="KW-0732">Signal</keyword>
<dbReference type="InterPro" id="IPR008844">
    <property type="entry name" value="Spore_GerAC-like"/>
</dbReference>
<proteinExistence type="inferred from homology"/>
<protein>
    <submittedName>
        <fullName evidence="10">Spore germination protein KC</fullName>
    </submittedName>
</protein>
<evidence type="ECO:0000256" key="3">
    <source>
        <dbReference type="ARBA" id="ARBA00022544"/>
    </source>
</evidence>
<evidence type="ECO:0000256" key="7">
    <source>
        <dbReference type="ARBA" id="ARBA00023288"/>
    </source>
</evidence>
<keyword evidence="6" id="KW-0564">Palmitate</keyword>
<evidence type="ECO:0000313" key="11">
    <source>
        <dbReference type="Proteomes" id="UP000184442"/>
    </source>
</evidence>
<dbReference type="InterPro" id="IPR038501">
    <property type="entry name" value="Spore_GerAC_C_sf"/>
</dbReference>
<dbReference type="NCBIfam" id="TIGR02887">
    <property type="entry name" value="spore_ger_x_C"/>
    <property type="match status" value="1"/>
</dbReference>
<dbReference type="Proteomes" id="UP000184442">
    <property type="component" value="Unassembled WGS sequence"/>
</dbReference>
<evidence type="ECO:0000259" key="8">
    <source>
        <dbReference type="Pfam" id="PF05504"/>
    </source>
</evidence>
<evidence type="ECO:0000259" key="9">
    <source>
        <dbReference type="Pfam" id="PF25198"/>
    </source>
</evidence>
<feature type="domain" description="Spore germination GerAC-like C-terminal" evidence="8">
    <location>
        <begin position="240"/>
        <end position="405"/>
    </location>
</feature>
<evidence type="ECO:0000256" key="1">
    <source>
        <dbReference type="ARBA" id="ARBA00004635"/>
    </source>
</evidence>
<organism evidence="10 11">
    <name type="scientific">Lutispora thermophila DSM 19022</name>
    <dbReference type="NCBI Taxonomy" id="1122184"/>
    <lineage>
        <taxon>Bacteria</taxon>
        <taxon>Bacillati</taxon>
        <taxon>Bacillota</taxon>
        <taxon>Clostridia</taxon>
        <taxon>Lutisporales</taxon>
        <taxon>Lutisporaceae</taxon>
        <taxon>Lutispora</taxon>
    </lineage>
</organism>
<comment type="subcellular location">
    <subcellularLocation>
        <location evidence="1">Membrane</location>
        <topology evidence="1">Lipid-anchor</topology>
    </subcellularLocation>
</comment>
<keyword evidence="7" id="KW-0449">Lipoprotein</keyword>
<keyword evidence="11" id="KW-1185">Reference proteome</keyword>
<comment type="similarity">
    <text evidence="2">Belongs to the GerABKC lipoprotein family.</text>
</comment>
<keyword evidence="3" id="KW-0309">Germination</keyword>
<keyword evidence="5" id="KW-0472">Membrane</keyword>
<dbReference type="PANTHER" id="PTHR35789:SF1">
    <property type="entry name" value="SPORE GERMINATION PROTEIN B3"/>
    <property type="match status" value="1"/>
</dbReference>
<dbReference type="RefSeq" id="WP_084524401.1">
    <property type="nucleotide sequence ID" value="NZ_FQZS01000007.1"/>
</dbReference>
<dbReference type="Pfam" id="PF25198">
    <property type="entry name" value="Spore_GerAC_N"/>
    <property type="match status" value="1"/>
</dbReference>
<sequence length="420" mass="47933">MLRRVRLILLLFFIVFLSISCYDAHEVDDYAYVTTIGVDNGTADKWRFSFQITNMRSSGSKETFDGKETSEYLTITIDAPDFFHAANILDTSIARTINFRHTKYIVLSRDIAEKGEFNETLGPIIRFREIRRTTGVVVSTGTAQSFIEEFNPRIGISMARMQEGLMEQSKQTGFFPEIQLKDFYSGTKSSYRQSVAILAAVNDFSILQQNAEDDENKIELGERKAGELPRKGGNTVEFFGAAVFDGDKMVAEFNGYETRIMLALRGEFKQGVFTFHDPLKPELYVSINLKQQKKPKVKVEFDGDKPVIHVKLLMEGEILSVQSRIDYEEANKIGYLEGAAEDIIKQQAEALIDKAKELNVDFLNFGSYFVKSFLTIQEWEKYNWIERMKDVKATVDVEVKIRRTGTMIKSSPIKGTEEEE</sequence>
<evidence type="ECO:0000256" key="6">
    <source>
        <dbReference type="ARBA" id="ARBA00023139"/>
    </source>
</evidence>
<accession>A0A1M6DU06</accession>
<evidence type="ECO:0000256" key="5">
    <source>
        <dbReference type="ARBA" id="ARBA00023136"/>
    </source>
</evidence>
<dbReference type="GO" id="GO:0016020">
    <property type="term" value="C:membrane"/>
    <property type="evidence" value="ECO:0007669"/>
    <property type="project" value="UniProtKB-SubCell"/>
</dbReference>
<dbReference type="Pfam" id="PF05504">
    <property type="entry name" value="Spore_GerAC"/>
    <property type="match status" value="1"/>
</dbReference>
<dbReference type="InterPro" id="IPR057336">
    <property type="entry name" value="GerAC_N"/>
</dbReference>
<dbReference type="Gene3D" id="3.30.300.210">
    <property type="entry name" value="Nutrient germinant receptor protein C, domain 3"/>
    <property type="match status" value="1"/>
</dbReference>
<dbReference type="AlphaFoldDB" id="A0A1M6DU06"/>
<evidence type="ECO:0000256" key="4">
    <source>
        <dbReference type="ARBA" id="ARBA00022729"/>
    </source>
</evidence>
<dbReference type="OrthoDB" id="9816067at2"/>
<dbReference type="GO" id="GO:0009847">
    <property type="term" value="P:spore germination"/>
    <property type="evidence" value="ECO:0007669"/>
    <property type="project" value="InterPro"/>
</dbReference>
<dbReference type="PROSITE" id="PS51257">
    <property type="entry name" value="PROKAR_LIPOPROTEIN"/>
    <property type="match status" value="1"/>
</dbReference>
<evidence type="ECO:0000313" key="10">
    <source>
        <dbReference type="EMBL" id="SHI76682.1"/>
    </source>
</evidence>
<gene>
    <name evidence="10" type="ORF">SAMN02745176_01291</name>
</gene>
<dbReference type="EMBL" id="FQZS01000007">
    <property type="protein sequence ID" value="SHI76682.1"/>
    <property type="molecule type" value="Genomic_DNA"/>
</dbReference>
<dbReference type="STRING" id="1122184.SAMN02745176_01291"/>